<dbReference type="InterPro" id="IPR037144">
    <property type="entry name" value="Peptidase_M1_pepN_C_sf"/>
</dbReference>
<sequence length="875" mass="98361">MTQINPKVQYRDDYQAPHYWIDTLDLDIQLHDNATQVVAISRVRRNGEHDEPLVLDGEQLTLLQVAVNGIDISQYQQTDSSLILSQLPQEFVLTIKTELDPAANTALEGLYKSGSAFCTQCEAQGFRRITYYLDRPDVLARFSTRITADLATCPYLLSNGNKVDEGTLDDGRHWVQWQDPFPKPAYLFAVVAGDFDVLRDSFTTLSGREVALEIFVDKGNLHRAEHAMDSLKASMTWDEQRCHLEYDLDIYMIVAVDFFNMGAMENKGLNVFNSKFVLADANTATDADYLDVERVIGHEYFHNWTGNRVTCRDWFQLSLKEGLTVFRDQEFSSDLGSRTVNRIQNVRTLRGPQFAEDAGPMAHPIRPDAVIEMNNFYTLTVYEKGAEVIRMLHTLVGETAFQRGMALYLQRFDGQAATCEDFLSTMSEASGRDLTRFARWYSQSGTPVLQVSDNYDASSQRYTLTVRQHTPPTLDQPQKLPLHIPLSVALYTQQGEPLMLTLHGESVSPILDVMEAEHEFVFENIPTRPVPALLQSFSAPVKLEYDYTDAQLTLLAKHSIDEFVRWDAVQMLINNAVRDNVSRLQRPQTEQQSQQTVQLPQALLEVFSATLDDQSLDAALQAEMLALPDINSLLELFEQVDISVLGQVHAELQLALAQALTPLWRRAYQQHLTPQYRIDHQDIGKRALKNVALSYLALAGDGGLAQTQYQQADNMTDTLGAMKAAVRAELGEASAMLADFEHKWQHDGLVLDNWFRLQATAPGEDVLARIAQLMAHPTFSLNNPNRVRAVIGAFVNGNPLAFHRLDGGGYDVLVSVLIALNKSNPQIASRLITPLIQFARLDDVRQGLIKDRLNQLMALPELSGDLYEKIAKALA</sequence>
<dbReference type="RefSeq" id="WP_087038505.1">
    <property type="nucleotide sequence ID" value="NZ_CP021377.1"/>
</dbReference>
<evidence type="ECO:0000259" key="17">
    <source>
        <dbReference type="Pfam" id="PF17900"/>
    </source>
</evidence>
<dbReference type="GO" id="GO:0016285">
    <property type="term" value="F:alanyl aminopeptidase activity"/>
    <property type="evidence" value="ECO:0007669"/>
    <property type="project" value="UniProtKB-EC"/>
</dbReference>
<dbReference type="InterPro" id="IPR012779">
    <property type="entry name" value="Peptidase_M1_pepN"/>
</dbReference>
<dbReference type="InterPro" id="IPR035414">
    <property type="entry name" value="Peptidase_M1_pepN_Ig-like"/>
</dbReference>
<evidence type="ECO:0000259" key="14">
    <source>
        <dbReference type="Pfam" id="PF01433"/>
    </source>
</evidence>
<dbReference type="InterPro" id="IPR042097">
    <property type="entry name" value="Aminopeptidase_N-like_N_sf"/>
</dbReference>
<dbReference type="FunFam" id="3.30.2010.30:FF:000002">
    <property type="entry name" value="Putative aminopeptidase N"/>
    <property type="match status" value="1"/>
</dbReference>
<evidence type="ECO:0000256" key="5">
    <source>
        <dbReference type="ARBA" id="ARBA00015611"/>
    </source>
</evidence>
<feature type="domain" description="Peptidase M1 membrane alanine aminopeptidase" evidence="14">
    <location>
        <begin position="227"/>
        <end position="439"/>
    </location>
</feature>
<evidence type="ECO:0000256" key="3">
    <source>
        <dbReference type="ARBA" id="ARBA00010136"/>
    </source>
</evidence>
<dbReference type="Gene3D" id="2.60.40.1730">
    <property type="entry name" value="tricorn interacting facor f3 domain"/>
    <property type="match status" value="1"/>
</dbReference>
<dbReference type="Gene3D" id="2.60.40.1840">
    <property type="match status" value="1"/>
</dbReference>
<evidence type="ECO:0000313" key="18">
    <source>
        <dbReference type="EMBL" id="ART83828.1"/>
    </source>
</evidence>
<dbReference type="OrthoDB" id="100605at2"/>
<dbReference type="InterPro" id="IPR001930">
    <property type="entry name" value="Peptidase_M1"/>
</dbReference>
<evidence type="ECO:0000256" key="1">
    <source>
        <dbReference type="ARBA" id="ARBA00000098"/>
    </source>
</evidence>
<protein>
    <recommendedName>
        <fullName evidence="5 13">Aminopeptidase N</fullName>
        <ecNumber evidence="4 13">3.4.11.2</ecNumber>
    </recommendedName>
</protein>
<evidence type="ECO:0000256" key="11">
    <source>
        <dbReference type="ARBA" id="ARBA00023049"/>
    </source>
</evidence>
<evidence type="ECO:0000313" key="19">
    <source>
        <dbReference type="Proteomes" id="UP000243937"/>
    </source>
</evidence>
<dbReference type="FunFam" id="2.60.40.1840:FF:000001">
    <property type="entry name" value="Aminopeptidase N"/>
    <property type="match status" value="1"/>
</dbReference>
<dbReference type="GO" id="GO:0008270">
    <property type="term" value="F:zinc ion binding"/>
    <property type="evidence" value="ECO:0007669"/>
    <property type="project" value="InterPro"/>
</dbReference>
<dbReference type="FunFam" id="1.10.390.10:FF:000002">
    <property type="entry name" value="Aminopeptidase N"/>
    <property type="match status" value="1"/>
</dbReference>
<comment type="function">
    <text evidence="12">Aminopeptidase N is involved in the degradation of intracellular peptides generated by protein breakdown during normal growth as well as in response to nutrient starvation.</text>
</comment>
<keyword evidence="9" id="KW-0378">Hydrolase</keyword>
<feature type="domain" description="Peptidase M1 alanyl aminopeptidase C-terminal" evidence="16">
    <location>
        <begin position="549"/>
        <end position="875"/>
    </location>
</feature>
<gene>
    <name evidence="18" type="ORF">CBP31_15260</name>
</gene>
<evidence type="ECO:0000256" key="2">
    <source>
        <dbReference type="ARBA" id="ARBA00001947"/>
    </source>
</evidence>
<reference evidence="18 19" key="1">
    <citation type="journal article" date="2014" name="Int. J. Syst. Evol. Microbiol.">
        <title>Oceanisphaera profunda sp. nov., a marine bacterium isolated from deep-sea sediment, and emended description of the genus Oceanisphaera.</title>
        <authorList>
            <person name="Xu Z."/>
            <person name="Zhang X.Y."/>
            <person name="Su H.N."/>
            <person name="Yu Z.C."/>
            <person name="Liu C."/>
            <person name="Li H."/>
            <person name="Chen X.L."/>
            <person name="Song X.Y."/>
            <person name="Xie B.B."/>
            <person name="Qin Q.L."/>
            <person name="Zhou B.C."/>
            <person name="Shi M."/>
            <person name="Huang Y."/>
            <person name="Zhang Y.Z."/>
        </authorList>
    </citation>
    <scope>NUCLEOTIDE SEQUENCE [LARGE SCALE GENOMIC DNA]</scope>
    <source>
        <strain evidence="18 19">SM1222</strain>
    </source>
</reference>
<evidence type="ECO:0000256" key="4">
    <source>
        <dbReference type="ARBA" id="ARBA00012564"/>
    </source>
</evidence>
<keyword evidence="7" id="KW-0645">Protease</keyword>
<organism evidence="18 19">
    <name type="scientific">Oceanisphaera profunda</name>
    <dbReference type="NCBI Taxonomy" id="1416627"/>
    <lineage>
        <taxon>Bacteria</taxon>
        <taxon>Pseudomonadati</taxon>
        <taxon>Pseudomonadota</taxon>
        <taxon>Gammaproteobacteria</taxon>
        <taxon>Aeromonadales</taxon>
        <taxon>Aeromonadaceae</taxon>
        <taxon>Oceanisphaera</taxon>
    </lineage>
</organism>
<keyword evidence="11" id="KW-0482">Metalloprotease</keyword>
<dbReference type="Gene3D" id="1.10.390.10">
    <property type="entry name" value="Neutral Protease Domain 2"/>
    <property type="match status" value="1"/>
</dbReference>
<dbReference type="GO" id="GO:0006508">
    <property type="term" value="P:proteolysis"/>
    <property type="evidence" value="ECO:0007669"/>
    <property type="project" value="UniProtKB-UniRule"/>
</dbReference>
<name>A0A1Y0D8F1_9GAMM</name>
<evidence type="ECO:0000256" key="9">
    <source>
        <dbReference type="ARBA" id="ARBA00022801"/>
    </source>
</evidence>
<dbReference type="PRINTS" id="PR00756">
    <property type="entry name" value="ALADIPTASE"/>
</dbReference>
<dbReference type="GO" id="GO:0008237">
    <property type="term" value="F:metallopeptidase activity"/>
    <property type="evidence" value="ECO:0007669"/>
    <property type="project" value="UniProtKB-UniRule"/>
</dbReference>
<dbReference type="FunFam" id="2.60.40.1730:FF:000005">
    <property type="entry name" value="Aminopeptidase N"/>
    <property type="match status" value="1"/>
</dbReference>
<evidence type="ECO:0000256" key="13">
    <source>
        <dbReference type="NCBIfam" id="TIGR02414"/>
    </source>
</evidence>
<dbReference type="Gene3D" id="3.30.2010.30">
    <property type="match status" value="1"/>
</dbReference>
<dbReference type="PANTHER" id="PTHR46322">
    <property type="entry name" value="PUROMYCIN-SENSITIVE AMINOPEPTIDASE"/>
    <property type="match status" value="1"/>
</dbReference>
<dbReference type="Pfam" id="PF17900">
    <property type="entry name" value="Peptidase_M1_N"/>
    <property type="match status" value="1"/>
</dbReference>
<accession>A0A1Y0D8F1</accession>
<dbReference type="SUPFAM" id="SSF55486">
    <property type="entry name" value="Metalloproteases ('zincins'), catalytic domain"/>
    <property type="match status" value="1"/>
</dbReference>
<dbReference type="Pfam" id="PF01433">
    <property type="entry name" value="Peptidase_M1"/>
    <property type="match status" value="1"/>
</dbReference>
<keyword evidence="6 18" id="KW-0031">Aminopeptidase</keyword>
<evidence type="ECO:0000256" key="8">
    <source>
        <dbReference type="ARBA" id="ARBA00022723"/>
    </source>
</evidence>
<evidence type="ECO:0000259" key="15">
    <source>
        <dbReference type="Pfam" id="PF11940"/>
    </source>
</evidence>
<dbReference type="InterPro" id="IPR038438">
    <property type="entry name" value="PepN_Ig-like_sf"/>
</dbReference>
<evidence type="ECO:0000256" key="6">
    <source>
        <dbReference type="ARBA" id="ARBA00022438"/>
    </source>
</evidence>
<dbReference type="AlphaFoldDB" id="A0A1Y0D8F1"/>
<feature type="domain" description="Peptidase M1 alanyl aminopeptidase Ig-like fold" evidence="15">
    <location>
        <begin position="445"/>
        <end position="546"/>
    </location>
</feature>
<dbReference type="Proteomes" id="UP000243937">
    <property type="component" value="Chromosome"/>
</dbReference>
<dbReference type="KEGG" id="opf:CBP31_15260"/>
<comment type="catalytic activity">
    <reaction evidence="1">
        <text>Release of an N-terminal amino acid, Xaa-|-Yaa- from a peptide, amide or arylamide. Xaa is preferably Ala, but may be most amino acids including Pro (slow action). When a terminal hydrophobic residue is followed by a prolyl residue, the two may be released as an intact Xaa-Pro dipeptide.</text>
        <dbReference type="EC" id="3.4.11.2"/>
    </reaction>
</comment>
<comment type="similarity">
    <text evidence="3">Belongs to the peptidase M1 family.</text>
</comment>
<comment type="cofactor">
    <cofactor evidence="2">
        <name>Zn(2+)</name>
        <dbReference type="ChEBI" id="CHEBI:29105"/>
    </cofactor>
</comment>
<dbReference type="NCBIfam" id="TIGR02414">
    <property type="entry name" value="pepN_proteo"/>
    <property type="match status" value="1"/>
</dbReference>
<evidence type="ECO:0000256" key="7">
    <source>
        <dbReference type="ARBA" id="ARBA00022670"/>
    </source>
</evidence>
<dbReference type="PANTHER" id="PTHR46322:SF1">
    <property type="entry name" value="PUROMYCIN-SENSITIVE AMINOPEPTIDASE"/>
    <property type="match status" value="1"/>
</dbReference>
<dbReference type="InterPro" id="IPR014782">
    <property type="entry name" value="Peptidase_M1_dom"/>
</dbReference>
<evidence type="ECO:0000256" key="12">
    <source>
        <dbReference type="ARBA" id="ARBA00059739"/>
    </source>
</evidence>
<dbReference type="InterPro" id="IPR045357">
    <property type="entry name" value="Aminopeptidase_N-like_N"/>
</dbReference>
<proteinExistence type="inferred from homology"/>
<dbReference type="CDD" id="cd09600">
    <property type="entry name" value="M1_APN"/>
    <property type="match status" value="1"/>
</dbReference>
<dbReference type="InterPro" id="IPR027268">
    <property type="entry name" value="Peptidase_M4/M1_CTD_sf"/>
</dbReference>
<dbReference type="Pfam" id="PF17432">
    <property type="entry name" value="DUF3458_C"/>
    <property type="match status" value="1"/>
</dbReference>
<dbReference type="EMBL" id="CP021377">
    <property type="protein sequence ID" value="ART83828.1"/>
    <property type="molecule type" value="Genomic_DNA"/>
</dbReference>
<keyword evidence="8" id="KW-0479">Metal-binding</keyword>
<dbReference type="Pfam" id="PF11940">
    <property type="entry name" value="DUF3458"/>
    <property type="match status" value="1"/>
</dbReference>
<dbReference type="SUPFAM" id="SSF63737">
    <property type="entry name" value="Leukotriene A4 hydrolase N-terminal domain"/>
    <property type="match status" value="1"/>
</dbReference>
<keyword evidence="19" id="KW-1185">Reference proteome</keyword>
<feature type="domain" description="Aminopeptidase N-like N-terminal" evidence="17">
    <location>
        <begin position="24"/>
        <end position="187"/>
    </location>
</feature>
<keyword evidence="10" id="KW-0862">Zinc</keyword>
<evidence type="ECO:0000259" key="16">
    <source>
        <dbReference type="Pfam" id="PF17432"/>
    </source>
</evidence>
<dbReference type="InterPro" id="IPR024601">
    <property type="entry name" value="Peptidase_M1_pepN_C"/>
</dbReference>
<evidence type="ECO:0000256" key="10">
    <source>
        <dbReference type="ARBA" id="ARBA00022833"/>
    </source>
</evidence>
<dbReference type="EC" id="3.4.11.2" evidence="4 13"/>
<dbReference type="Gene3D" id="1.25.50.10">
    <property type="entry name" value="Peptidase M1, alanyl aminopeptidase, C-terminal domain"/>
    <property type="match status" value="1"/>
</dbReference>